<dbReference type="InterPro" id="IPR042858">
    <property type="entry name" value="DNAJC8"/>
</dbReference>
<dbReference type="GeneID" id="7840632"/>
<feature type="region of interest" description="Disordered" evidence="1">
    <location>
        <begin position="1"/>
        <end position="38"/>
    </location>
</feature>
<feature type="compositionally biased region" description="Low complexity" evidence="1">
    <location>
        <begin position="1"/>
        <end position="19"/>
    </location>
</feature>
<reference evidence="4" key="1">
    <citation type="journal article" date="2006" name="PLoS Biol.">
        <title>Macronuclear genome sequence of the ciliate Tetrahymena thermophila, a model eukaryote.</title>
        <authorList>
            <person name="Eisen J.A."/>
            <person name="Coyne R.S."/>
            <person name="Wu M."/>
            <person name="Wu D."/>
            <person name="Thiagarajan M."/>
            <person name="Wortman J.R."/>
            <person name="Badger J.H."/>
            <person name="Ren Q."/>
            <person name="Amedeo P."/>
            <person name="Jones K.M."/>
            <person name="Tallon L.J."/>
            <person name="Delcher A.L."/>
            <person name="Salzberg S.L."/>
            <person name="Silva J.C."/>
            <person name="Haas B.J."/>
            <person name="Majoros W.H."/>
            <person name="Farzad M."/>
            <person name="Carlton J.M."/>
            <person name="Smith R.K. Jr."/>
            <person name="Garg J."/>
            <person name="Pearlman R.E."/>
            <person name="Karrer K.M."/>
            <person name="Sun L."/>
            <person name="Manning G."/>
            <person name="Elde N.C."/>
            <person name="Turkewitz A.P."/>
            <person name="Asai D.J."/>
            <person name="Wilkes D.E."/>
            <person name="Wang Y."/>
            <person name="Cai H."/>
            <person name="Collins K."/>
            <person name="Stewart B.A."/>
            <person name="Lee S.R."/>
            <person name="Wilamowska K."/>
            <person name="Weinberg Z."/>
            <person name="Ruzzo W.L."/>
            <person name="Wloga D."/>
            <person name="Gaertig J."/>
            <person name="Frankel J."/>
            <person name="Tsao C.-C."/>
            <person name="Gorovsky M.A."/>
            <person name="Keeling P.J."/>
            <person name="Waller R.F."/>
            <person name="Patron N.J."/>
            <person name="Cherry J.M."/>
            <person name="Stover N.A."/>
            <person name="Krieger C.J."/>
            <person name="del Toro C."/>
            <person name="Ryder H.F."/>
            <person name="Williamson S.C."/>
            <person name="Barbeau R.A."/>
            <person name="Hamilton E.P."/>
            <person name="Orias E."/>
        </authorList>
    </citation>
    <scope>NUCLEOTIDE SEQUENCE [LARGE SCALE GENOMIC DNA]</scope>
    <source>
        <strain evidence="4">SB210</strain>
    </source>
</reference>
<dbReference type="eggNOG" id="KOG1150">
    <property type="taxonomic scope" value="Eukaryota"/>
</dbReference>
<dbReference type="KEGG" id="tet:TTHERM_00494790"/>
<dbReference type="InterPro" id="IPR001623">
    <property type="entry name" value="DnaJ_domain"/>
</dbReference>
<evidence type="ECO:0000313" key="3">
    <source>
        <dbReference type="EMBL" id="EAS03017.1"/>
    </source>
</evidence>
<gene>
    <name evidence="3" type="ORF">TTHERM_00494790</name>
</gene>
<dbReference type="OrthoDB" id="10250354at2759"/>
<dbReference type="RefSeq" id="XP_001023262.1">
    <property type="nucleotide sequence ID" value="XM_001023262.3"/>
</dbReference>
<dbReference type="Gene3D" id="1.10.287.110">
    <property type="entry name" value="DnaJ domain"/>
    <property type="match status" value="1"/>
</dbReference>
<protein>
    <submittedName>
        <fullName evidence="3">DnaJ domain protein</fullName>
    </submittedName>
</protein>
<sequence>MSTTPSTQAQSPATPASSSGISTPATDSSKQTTESALNSFKMEMQKVLTKNIKKKKIEVNEQLDRLLNERFQNPFDVLMLDMEATDEEIKNQHRQFAVKLHPDRCSDPRAKDAFFIVDKAYKTLCDPEKRKIYTRIMKEAKERTVFEREKENKKRLKSGLSELPEDTFEGMYRENLKKIFDEIEERKIHHAKLQASQIIAKQEEIEAKKMMEQYRVLNEEEWEATRETRVSNWRNFSSKKAVIGSKKSDKSIKPPPTKMEERPASAAKIDPTSGKPIGINEDYKKNWR</sequence>
<dbReference type="AlphaFoldDB" id="I7LWX1"/>
<dbReference type="PANTHER" id="PTHR15606:SF4">
    <property type="entry name" value="DNAJ HOMOLOG SUBFAMILY C MEMBER 8"/>
    <property type="match status" value="1"/>
</dbReference>
<dbReference type="Proteomes" id="UP000009168">
    <property type="component" value="Unassembled WGS sequence"/>
</dbReference>
<name>I7LWX1_TETTS</name>
<proteinExistence type="predicted"/>
<dbReference type="STRING" id="312017.I7LWX1"/>
<dbReference type="InterPro" id="IPR036869">
    <property type="entry name" value="J_dom_sf"/>
</dbReference>
<evidence type="ECO:0000259" key="2">
    <source>
        <dbReference type="PROSITE" id="PS50076"/>
    </source>
</evidence>
<feature type="compositionally biased region" description="Polar residues" evidence="1">
    <location>
        <begin position="20"/>
        <end position="38"/>
    </location>
</feature>
<dbReference type="EMBL" id="GG662512">
    <property type="protein sequence ID" value="EAS03017.1"/>
    <property type="molecule type" value="Genomic_DNA"/>
</dbReference>
<dbReference type="OMA" id="EIVNKAW"/>
<evidence type="ECO:0000256" key="1">
    <source>
        <dbReference type="SAM" id="MobiDB-lite"/>
    </source>
</evidence>
<organism evidence="3 4">
    <name type="scientific">Tetrahymena thermophila (strain SB210)</name>
    <dbReference type="NCBI Taxonomy" id="312017"/>
    <lineage>
        <taxon>Eukaryota</taxon>
        <taxon>Sar</taxon>
        <taxon>Alveolata</taxon>
        <taxon>Ciliophora</taxon>
        <taxon>Intramacronucleata</taxon>
        <taxon>Oligohymenophorea</taxon>
        <taxon>Hymenostomatida</taxon>
        <taxon>Tetrahymenina</taxon>
        <taxon>Tetrahymenidae</taxon>
        <taxon>Tetrahymena</taxon>
    </lineage>
</organism>
<dbReference type="GO" id="GO:0005634">
    <property type="term" value="C:nucleus"/>
    <property type="evidence" value="ECO:0007669"/>
    <property type="project" value="TreeGrafter"/>
</dbReference>
<evidence type="ECO:0000313" key="4">
    <source>
        <dbReference type="Proteomes" id="UP000009168"/>
    </source>
</evidence>
<feature type="compositionally biased region" description="Basic and acidic residues" evidence="1">
    <location>
        <begin position="246"/>
        <end position="263"/>
    </location>
</feature>
<accession>I7LWX1</accession>
<dbReference type="Pfam" id="PF00226">
    <property type="entry name" value="DnaJ"/>
    <property type="match status" value="1"/>
</dbReference>
<dbReference type="PRINTS" id="PR00625">
    <property type="entry name" value="JDOMAIN"/>
</dbReference>
<dbReference type="SMART" id="SM00271">
    <property type="entry name" value="DnaJ"/>
    <property type="match status" value="1"/>
</dbReference>
<dbReference type="InParanoid" id="I7LWX1"/>
<dbReference type="SUPFAM" id="SSF46565">
    <property type="entry name" value="Chaperone J-domain"/>
    <property type="match status" value="1"/>
</dbReference>
<dbReference type="PANTHER" id="PTHR15606">
    <property type="entry name" value="DNAJ HOMOLOG SUBFAMILY C MEMBER 8/LIPOPOLYSACCHARIDE SPECIFIC RESPONSE-7-RELATED"/>
    <property type="match status" value="1"/>
</dbReference>
<keyword evidence="4" id="KW-1185">Reference proteome</keyword>
<feature type="domain" description="J" evidence="2">
    <location>
        <begin position="73"/>
        <end position="137"/>
    </location>
</feature>
<feature type="region of interest" description="Disordered" evidence="1">
    <location>
        <begin position="241"/>
        <end position="288"/>
    </location>
</feature>
<dbReference type="HOGENOM" id="CLU_070940_1_0_1"/>
<dbReference type="CDD" id="cd06257">
    <property type="entry name" value="DnaJ"/>
    <property type="match status" value="1"/>
</dbReference>
<dbReference type="PROSITE" id="PS50076">
    <property type="entry name" value="DNAJ_2"/>
    <property type="match status" value="1"/>
</dbReference>